<name>A0A834MEL3_RHYFE</name>
<accession>A0A834MEL3</accession>
<reference evidence="1" key="1">
    <citation type="submission" date="2020-08" db="EMBL/GenBank/DDBJ databases">
        <title>Genome sequencing and assembly of the red palm weevil Rhynchophorus ferrugineus.</title>
        <authorList>
            <person name="Dias G.B."/>
            <person name="Bergman C.M."/>
            <person name="Manee M."/>
        </authorList>
    </citation>
    <scope>NUCLEOTIDE SEQUENCE</scope>
    <source>
        <strain evidence="1">AA-2017</strain>
        <tissue evidence="1">Whole larva</tissue>
    </source>
</reference>
<organism evidence="1 2">
    <name type="scientific">Rhynchophorus ferrugineus</name>
    <name type="common">Red palm weevil</name>
    <name type="synonym">Curculio ferrugineus</name>
    <dbReference type="NCBI Taxonomy" id="354439"/>
    <lineage>
        <taxon>Eukaryota</taxon>
        <taxon>Metazoa</taxon>
        <taxon>Ecdysozoa</taxon>
        <taxon>Arthropoda</taxon>
        <taxon>Hexapoda</taxon>
        <taxon>Insecta</taxon>
        <taxon>Pterygota</taxon>
        <taxon>Neoptera</taxon>
        <taxon>Endopterygota</taxon>
        <taxon>Coleoptera</taxon>
        <taxon>Polyphaga</taxon>
        <taxon>Cucujiformia</taxon>
        <taxon>Curculionidae</taxon>
        <taxon>Dryophthorinae</taxon>
        <taxon>Rhynchophorus</taxon>
    </lineage>
</organism>
<proteinExistence type="predicted"/>
<feature type="non-terminal residue" evidence="1">
    <location>
        <position position="1"/>
    </location>
</feature>
<comment type="caution">
    <text evidence="1">The sequence shown here is derived from an EMBL/GenBank/DDBJ whole genome shotgun (WGS) entry which is preliminary data.</text>
</comment>
<evidence type="ECO:0000313" key="1">
    <source>
        <dbReference type="EMBL" id="KAF7275414.1"/>
    </source>
</evidence>
<protein>
    <submittedName>
        <fullName evidence="1">Uncharacterized protein</fullName>
    </submittedName>
</protein>
<sequence>EFGFREREIVRRDVIAPKTNPEIIIGRTQWESNLGPGERATPSPCVYEVFETDPNEYINGGQDLRAG</sequence>
<keyword evidence="2" id="KW-1185">Reference proteome</keyword>
<dbReference type="EMBL" id="JAACXV010010541">
    <property type="protein sequence ID" value="KAF7275414.1"/>
    <property type="molecule type" value="Genomic_DNA"/>
</dbReference>
<dbReference type="AlphaFoldDB" id="A0A834MEL3"/>
<dbReference type="Proteomes" id="UP000625711">
    <property type="component" value="Unassembled WGS sequence"/>
</dbReference>
<evidence type="ECO:0000313" key="2">
    <source>
        <dbReference type="Proteomes" id="UP000625711"/>
    </source>
</evidence>
<gene>
    <name evidence="1" type="ORF">GWI33_011775</name>
</gene>